<dbReference type="Pfam" id="PF00047">
    <property type="entry name" value="ig"/>
    <property type="match status" value="1"/>
</dbReference>
<dbReference type="InterPro" id="IPR003599">
    <property type="entry name" value="Ig_sub"/>
</dbReference>
<comment type="caution">
    <text evidence="2">The sequence shown here is derived from an EMBL/GenBank/DDBJ whole genome shotgun (WGS) entry which is preliminary data.</text>
</comment>
<reference evidence="2 3" key="1">
    <citation type="journal article" date="2018" name="Nat. Ecol. Evol.">
        <title>Genomic signatures of mitonuclear coevolution across populations of Tigriopus californicus.</title>
        <authorList>
            <person name="Barreto F.S."/>
            <person name="Watson E.T."/>
            <person name="Lima T.G."/>
            <person name="Willett C.S."/>
            <person name="Edmands S."/>
            <person name="Li W."/>
            <person name="Burton R.S."/>
        </authorList>
    </citation>
    <scope>NUCLEOTIDE SEQUENCE [LARGE SCALE GENOMIC DNA]</scope>
    <source>
        <strain evidence="2 3">San Diego</strain>
    </source>
</reference>
<dbReference type="SMART" id="SM00406">
    <property type="entry name" value="IGv"/>
    <property type="match status" value="2"/>
</dbReference>
<dbReference type="GO" id="GO:0032589">
    <property type="term" value="C:neuron projection membrane"/>
    <property type="evidence" value="ECO:0007669"/>
    <property type="project" value="TreeGrafter"/>
</dbReference>
<proteinExistence type="predicted"/>
<dbReference type="Proteomes" id="UP000318571">
    <property type="component" value="Chromosome 10"/>
</dbReference>
<dbReference type="Pfam" id="PF07686">
    <property type="entry name" value="V-set"/>
    <property type="match status" value="1"/>
</dbReference>
<feature type="non-terminal residue" evidence="2">
    <location>
        <position position="1"/>
    </location>
</feature>
<name>A0A553NEN2_TIGCA</name>
<dbReference type="GO" id="GO:0050808">
    <property type="term" value="P:synapse organization"/>
    <property type="evidence" value="ECO:0007669"/>
    <property type="project" value="TreeGrafter"/>
</dbReference>
<protein>
    <recommendedName>
        <fullName evidence="1">Ig-like domain-containing protein</fullName>
    </recommendedName>
</protein>
<dbReference type="SMART" id="SM00408">
    <property type="entry name" value="IGc2"/>
    <property type="match status" value="2"/>
</dbReference>
<dbReference type="Gene3D" id="2.60.40.10">
    <property type="entry name" value="Immunoglobulins"/>
    <property type="match status" value="2"/>
</dbReference>
<dbReference type="InterPro" id="IPR036179">
    <property type="entry name" value="Ig-like_dom_sf"/>
</dbReference>
<dbReference type="InterPro" id="IPR013151">
    <property type="entry name" value="Immunoglobulin_dom"/>
</dbReference>
<feature type="domain" description="Ig-like" evidence="1">
    <location>
        <begin position="163"/>
        <end position="261"/>
    </location>
</feature>
<dbReference type="PANTHER" id="PTHR23279">
    <property type="entry name" value="DEFECTIVE PROBOSCIS EXTENSION RESPONSE DPR -RELATED"/>
    <property type="match status" value="1"/>
</dbReference>
<keyword evidence="3" id="KW-1185">Reference proteome</keyword>
<dbReference type="EMBL" id="VCGU01000458">
    <property type="protein sequence ID" value="TRY63891.1"/>
    <property type="molecule type" value="Genomic_DNA"/>
</dbReference>
<dbReference type="PANTHER" id="PTHR23279:SF3">
    <property type="entry name" value="DEFECTIVE PROBOSCIS EXTENSION RESPONSE 18"/>
    <property type="match status" value="1"/>
</dbReference>
<dbReference type="InterPro" id="IPR007110">
    <property type="entry name" value="Ig-like_dom"/>
</dbReference>
<dbReference type="STRING" id="6832.A0A553NEN2"/>
<feature type="domain" description="Ig-like" evidence="1">
    <location>
        <begin position="53"/>
        <end position="147"/>
    </location>
</feature>
<accession>A0A553NEN2</accession>
<dbReference type="PROSITE" id="PS50835">
    <property type="entry name" value="IG_LIKE"/>
    <property type="match status" value="2"/>
</dbReference>
<dbReference type="InterPro" id="IPR013106">
    <property type="entry name" value="Ig_V-set"/>
</dbReference>
<dbReference type="SMART" id="SM00409">
    <property type="entry name" value="IG"/>
    <property type="match status" value="2"/>
</dbReference>
<evidence type="ECO:0000259" key="1">
    <source>
        <dbReference type="PROSITE" id="PS50835"/>
    </source>
</evidence>
<gene>
    <name evidence="2" type="ORF">TCAL_15249</name>
</gene>
<dbReference type="SUPFAM" id="SSF48726">
    <property type="entry name" value="Immunoglobulin"/>
    <property type="match status" value="2"/>
</dbReference>
<evidence type="ECO:0000313" key="2">
    <source>
        <dbReference type="EMBL" id="TRY63891.1"/>
    </source>
</evidence>
<dbReference type="InterPro" id="IPR013783">
    <property type="entry name" value="Ig-like_fold"/>
</dbReference>
<dbReference type="InterPro" id="IPR037448">
    <property type="entry name" value="Zig-8"/>
</dbReference>
<evidence type="ECO:0000313" key="3">
    <source>
        <dbReference type="Proteomes" id="UP000318571"/>
    </source>
</evidence>
<dbReference type="AlphaFoldDB" id="A0A553NEN2"/>
<organism evidence="2 3">
    <name type="scientific">Tigriopus californicus</name>
    <name type="common">Marine copepod</name>
    <dbReference type="NCBI Taxonomy" id="6832"/>
    <lineage>
        <taxon>Eukaryota</taxon>
        <taxon>Metazoa</taxon>
        <taxon>Ecdysozoa</taxon>
        <taxon>Arthropoda</taxon>
        <taxon>Crustacea</taxon>
        <taxon>Multicrustacea</taxon>
        <taxon>Hexanauplia</taxon>
        <taxon>Copepoda</taxon>
        <taxon>Harpacticoida</taxon>
        <taxon>Harpacticidae</taxon>
        <taxon>Tigriopus</taxon>
    </lineage>
</organism>
<dbReference type="InterPro" id="IPR003598">
    <property type="entry name" value="Ig_sub2"/>
</dbReference>
<dbReference type="OMA" id="LESHFIC"/>
<sequence length="342" mass="38885">PPKPLHPNNDGGVFPSFRYNNNRNFWLEYSTPPSTTFPEYDEYYELRSTTPDPRPFFLNGDLTNNSVVEIPLGGTVFLDCQVAQFTSEFEVSWFRRENSNLHVLTIGHDTFSADDRYSLSFEKPLNWRLKIRPTLPRDNGTYVCQVSRHPPIILFTHVKIIVPRVHLVDEDRQEISEKHYKPGSTIELHCRVENFLPQFQDVIWRHQGEVITQGSDRGGISIKTKENNDTLSSHLYLATADAQDSGVYSCSVANLATAQLSLHILNGEEPAAIQSSRSVSIHHSMFQSPSTSIWNPGRLLALPLILSEIHPLVPLKTMPRMTDVACSLILSLQVHRFLLVIR</sequence>